<protein>
    <submittedName>
        <fullName evidence="8">DHA1 family inner membrane transport protein</fullName>
    </submittedName>
</protein>
<dbReference type="CDD" id="cd17324">
    <property type="entry name" value="MFS_NepI_like"/>
    <property type="match status" value="1"/>
</dbReference>
<dbReference type="Pfam" id="PF07690">
    <property type="entry name" value="MFS_1"/>
    <property type="match status" value="1"/>
</dbReference>
<proteinExistence type="predicted"/>
<keyword evidence="3 6" id="KW-0812">Transmembrane</keyword>
<feature type="transmembrane region" description="Helical" evidence="6">
    <location>
        <begin position="53"/>
        <end position="73"/>
    </location>
</feature>
<comment type="subcellular location">
    <subcellularLocation>
        <location evidence="1">Cell membrane</location>
        <topology evidence="1">Multi-pass membrane protein</topology>
    </subcellularLocation>
</comment>
<sequence length="403" mass="40486">MAVVEQGIAPRSKVALGILGLGAFVVGTAELVVVGVLDLIALDIGVRVSTAGLLVTAYAVGISLGGPIVTALTIRLGQRVLLWVSLAVYVVGNGLAVVASDFGQMLVARVLTGTIHGLFIGVASSVAAALVPAAYRGRAISIVFGGIGVSTVLGVPLGAFIGQALGWQAAFVGIVGLGVAALCLTIGLVPAVPELGSADLRSQVRHALAPRVLGMLAVGLLLMGGQFSAFTYLAQYLGRVTGVTGEWVSVFLFAYGIACAAGIFIGGKFADTKAYTTLVTANVVLVGVLLLMHFLGGSPVVAIASLLVWGLFGFGLVPAFQLRVITLAGEGADLAATLGASAVNAGIAIGAVLGGSVVTNAGDPSRVFLVAFAVCAVALPFTLATRWYTAPRRAVPDEAAVAV</sequence>
<feature type="transmembrane region" description="Helical" evidence="6">
    <location>
        <begin position="142"/>
        <end position="161"/>
    </location>
</feature>
<feature type="transmembrane region" description="Helical" evidence="6">
    <location>
        <begin position="334"/>
        <end position="355"/>
    </location>
</feature>
<dbReference type="Proteomes" id="UP000239203">
    <property type="component" value="Unassembled WGS sequence"/>
</dbReference>
<feature type="transmembrane region" description="Helical" evidence="6">
    <location>
        <begin position="14"/>
        <end position="41"/>
    </location>
</feature>
<dbReference type="InterPro" id="IPR050189">
    <property type="entry name" value="MFS_Efflux_Transporters"/>
</dbReference>
<dbReference type="InterPro" id="IPR011701">
    <property type="entry name" value="MFS"/>
</dbReference>
<evidence type="ECO:0000256" key="1">
    <source>
        <dbReference type="ARBA" id="ARBA00004651"/>
    </source>
</evidence>
<evidence type="ECO:0000256" key="4">
    <source>
        <dbReference type="ARBA" id="ARBA00022989"/>
    </source>
</evidence>
<evidence type="ECO:0000256" key="3">
    <source>
        <dbReference type="ARBA" id="ARBA00022692"/>
    </source>
</evidence>
<name>A0A2S6GJM3_9PSEU</name>
<dbReference type="InterPro" id="IPR036259">
    <property type="entry name" value="MFS_trans_sf"/>
</dbReference>
<dbReference type="SUPFAM" id="SSF103473">
    <property type="entry name" value="MFS general substrate transporter"/>
    <property type="match status" value="1"/>
</dbReference>
<evidence type="ECO:0000313" key="8">
    <source>
        <dbReference type="EMBL" id="PPK65434.1"/>
    </source>
</evidence>
<feature type="transmembrane region" description="Helical" evidence="6">
    <location>
        <begin position="247"/>
        <end position="267"/>
    </location>
</feature>
<dbReference type="GO" id="GO:0005886">
    <property type="term" value="C:plasma membrane"/>
    <property type="evidence" value="ECO:0007669"/>
    <property type="project" value="UniProtKB-SubCell"/>
</dbReference>
<evidence type="ECO:0000256" key="5">
    <source>
        <dbReference type="ARBA" id="ARBA00023136"/>
    </source>
</evidence>
<dbReference type="EMBL" id="PTIX01000014">
    <property type="protein sequence ID" value="PPK65434.1"/>
    <property type="molecule type" value="Genomic_DNA"/>
</dbReference>
<feature type="transmembrane region" description="Helical" evidence="6">
    <location>
        <begin position="167"/>
        <end position="192"/>
    </location>
</feature>
<feature type="transmembrane region" description="Helical" evidence="6">
    <location>
        <begin position="80"/>
        <end position="100"/>
    </location>
</feature>
<dbReference type="PANTHER" id="PTHR43124:SF3">
    <property type="entry name" value="CHLORAMPHENICOL EFFLUX PUMP RV0191"/>
    <property type="match status" value="1"/>
</dbReference>
<evidence type="ECO:0000313" key="9">
    <source>
        <dbReference type="Proteomes" id="UP000239203"/>
    </source>
</evidence>
<dbReference type="AlphaFoldDB" id="A0A2S6GJM3"/>
<feature type="transmembrane region" description="Helical" evidence="6">
    <location>
        <begin position="301"/>
        <end position="322"/>
    </location>
</feature>
<gene>
    <name evidence="8" type="ORF">CLV40_11486</name>
</gene>
<reference evidence="8 9" key="1">
    <citation type="submission" date="2018-02" db="EMBL/GenBank/DDBJ databases">
        <title>Genomic Encyclopedia of Archaeal and Bacterial Type Strains, Phase II (KMG-II): from individual species to whole genera.</title>
        <authorList>
            <person name="Goeker M."/>
        </authorList>
    </citation>
    <scope>NUCLEOTIDE SEQUENCE [LARGE SCALE GENOMIC DNA]</scope>
    <source>
        <strain evidence="8 9">YU 961-1</strain>
    </source>
</reference>
<feature type="transmembrane region" description="Helical" evidence="6">
    <location>
        <begin position="367"/>
        <end position="384"/>
    </location>
</feature>
<dbReference type="Gene3D" id="1.20.1250.20">
    <property type="entry name" value="MFS general substrate transporter like domains"/>
    <property type="match status" value="1"/>
</dbReference>
<keyword evidence="2" id="KW-1003">Cell membrane</keyword>
<dbReference type="GO" id="GO:0022857">
    <property type="term" value="F:transmembrane transporter activity"/>
    <property type="evidence" value="ECO:0007669"/>
    <property type="project" value="InterPro"/>
</dbReference>
<evidence type="ECO:0000259" key="7">
    <source>
        <dbReference type="PROSITE" id="PS50850"/>
    </source>
</evidence>
<feature type="transmembrane region" description="Helical" evidence="6">
    <location>
        <begin position="212"/>
        <end position="235"/>
    </location>
</feature>
<organism evidence="8 9">
    <name type="scientific">Actinokineospora auranticolor</name>
    <dbReference type="NCBI Taxonomy" id="155976"/>
    <lineage>
        <taxon>Bacteria</taxon>
        <taxon>Bacillati</taxon>
        <taxon>Actinomycetota</taxon>
        <taxon>Actinomycetes</taxon>
        <taxon>Pseudonocardiales</taxon>
        <taxon>Pseudonocardiaceae</taxon>
        <taxon>Actinokineospora</taxon>
    </lineage>
</organism>
<keyword evidence="5 6" id="KW-0472">Membrane</keyword>
<dbReference type="InterPro" id="IPR020846">
    <property type="entry name" value="MFS_dom"/>
</dbReference>
<feature type="domain" description="Major facilitator superfamily (MFS) profile" evidence="7">
    <location>
        <begin position="15"/>
        <end position="390"/>
    </location>
</feature>
<keyword evidence="4 6" id="KW-1133">Transmembrane helix</keyword>
<evidence type="ECO:0000256" key="6">
    <source>
        <dbReference type="SAM" id="Phobius"/>
    </source>
</evidence>
<keyword evidence="9" id="KW-1185">Reference proteome</keyword>
<feature type="transmembrane region" description="Helical" evidence="6">
    <location>
        <begin position="274"/>
        <end position="295"/>
    </location>
</feature>
<comment type="caution">
    <text evidence="8">The sequence shown here is derived from an EMBL/GenBank/DDBJ whole genome shotgun (WGS) entry which is preliminary data.</text>
</comment>
<feature type="transmembrane region" description="Helical" evidence="6">
    <location>
        <begin position="106"/>
        <end position="130"/>
    </location>
</feature>
<dbReference type="PANTHER" id="PTHR43124">
    <property type="entry name" value="PURINE EFFLUX PUMP PBUE"/>
    <property type="match status" value="1"/>
</dbReference>
<accession>A0A2S6GJM3</accession>
<evidence type="ECO:0000256" key="2">
    <source>
        <dbReference type="ARBA" id="ARBA00022475"/>
    </source>
</evidence>
<dbReference type="PROSITE" id="PS50850">
    <property type="entry name" value="MFS"/>
    <property type="match status" value="1"/>
</dbReference>